<keyword evidence="2" id="KW-0496">Mitochondrion</keyword>
<feature type="transmembrane region" description="Helical" evidence="1">
    <location>
        <begin position="60"/>
        <end position="81"/>
    </location>
</feature>
<protein>
    <submittedName>
        <fullName evidence="2">NADH dehydrogenase subunit 4L</fullName>
    </submittedName>
</protein>
<gene>
    <name evidence="2" type="primary">ND4L</name>
</gene>
<evidence type="ECO:0000313" key="2">
    <source>
        <dbReference type="EMBL" id="ADU04581.1"/>
    </source>
</evidence>
<geneLocation type="mitochondrion" evidence="2"/>
<keyword evidence="1" id="KW-0472">Membrane</keyword>
<dbReference type="Pfam" id="PF06235">
    <property type="entry name" value="NAD4L"/>
    <property type="match status" value="1"/>
</dbReference>
<dbReference type="InterPro" id="IPR009356">
    <property type="entry name" value="NAD_DH_su4L"/>
</dbReference>
<proteinExistence type="predicted"/>
<organism evidence="2">
    <name type="scientific">Schistosoma turkestanicum</name>
    <dbReference type="NCBI Taxonomy" id="1163369"/>
    <lineage>
        <taxon>Eukaryota</taxon>
        <taxon>Metazoa</taxon>
        <taxon>Spiralia</taxon>
        <taxon>Lophotrochozoa</taxon>
        <taxon>Platyhelminthes</taxon>
        <taxon>Trematoda</taxon>
        <taxon>Digenea</taxon>
        <taxon>Strigeidida</taxon>
        <taxon>Schistosomatoidea</taxon>
        <taxon>Schistosomatidae</taxon>
        <taxon>Schistosoma</taxon>
    </lineage>
</organism>
<name>G4WCQ2_9TREM</name>
<keyword evidence="1" id="KW-0812">Transmembrane</keyword>
<keyword evidence="1" id="KW-1133">Transmembrane helix</keyword>
<sequence length="87" mass="9381">MISLLIIGCGLVVISFLLCSFHLFNYLLAIESFNVIVLLVSLSVGEVIGCYTLFISMMALFVIEVSLLLIVVGVVVSRGCLRVSLGL</sequence>
<reference evidence="2" key="1">
    <citation type="journal article" date="2011" name="Infect. Genet. Evol.">
        <title>The complete mitochondrial genome of Orientobilharzia turkestanicum supports its affinity with African Schistosoma spp.</title>
        <authorList>
            <person name="Wang Y."/>
            <person name="Wang C.R."/>
            <person name="Zhao G.H."/>
            <person name="Gao J.F."/>
            <person name="Li M.W."/>
            <person name="Zhu X.Q."/>
        </authorList>
    </citation>
    <scope>NUCLEOTIDE SEQUENCE</scope>
</reference>
<accession>G4WCQ2</accession>
<feature type="transmembrane region" description="Helical" evidence="1">
    <location>
        <begin position="6"/>
        <end position="28"/>
    </location>
</feature>
<dbReference type="EMBL" id="HQ283100">
    <property type="protein sequence ID" value="ADU04581.1"/>
    <property type="molecule type" value="Genomic_DNA"/>
</dbReference>
<feature type="transmembrane region" description="Helical" evidence="1">
    <location>
        <begin position="35"/>
        <end position="54"/>
    </location>
</feature>
<dbReference type="AlphaFoldDB" id="G4WCQ2"/>
<evidence type="ECO:0000256" key="1">
    <source>
        <dbReference type="SAM" id="Phobius"/>
    </source>
</evidence>